<dbReference type="SUPFAM" id="SSF56300">
    <property type="entry name" value="Metallo-dependent phosphatases"/>
    <property type="match status" value="1"/>
</dbReference>
<dbReference type="NCBIfam" id="TIGR01409">
    <property type="entry name" value="TAT_signal_seq"/>
    <property type="match status" value="1"/>
</dbReference>
<name>A0A0H3UA24_9BACT</name>
<dbReference type="InterPro" id="IPR004843">
    <property type="entry name" value="Calcineurin-like_PHP"/>
</dbReference>
<dbReference type="AlphaFoldDB" id="A0A0H3UA24"/>
<feature type="domain" description="Calcineurin-like phosphoesterase" evidence="1">
    <location>
        <begin position="35"/>
        <end position="264"/>
    </location>
</feature>
<evidence type="ECO:0000259" key="1">
    <source>
        <dbReference type="Pfam" id="PF00149"/>
    </source>
</evidence>
<dbReference type="InterPro" id="IPR019546">
    <property type="entry name" value="TAT_signal_bac_arc"/>
</dbReference>
<reference evidence="2" key="1">
    <citation type="submission" date="2013-08" db="EMBL/GenBank/DDBJ databases">
        <title>Comparison of modified E. coli strains.</title>
        <authorList>
            <person name="Juergensen J."/>
            <person name="Bonge A."/>
            <person name="Streit W.R."/>
        </authorList>
    </citation>
    <scope>NUCLEOTIDE SEQUENCE</scope>
</reference>
<dbReference type="Gene3D" id="3.60.21.10">
    <property type="match status" value="1"/>
</dbReference>
<protein>
    <recommendedName>
        <fullName evidence="1">Calcineurin-like phosphoesterase domain-containing protein</fullName>
    </recommendedName>
</protein>
<proteinExistence type="predicted"/>
<dbReference type="InterPro" id="IPR029052">
    <property type="entry name" value="Metallo-depent_PP-like"/>
</dbReference>
<evidence type="ECO:0000313" key="2">
    <source>
        <dbReference type="EMBL" id="AIF26783.1"/>
    </source>
</evidence>
<organism evidence="2">
    <name type="scientific">uncultured bacterium fosmid pJB92C9</name>
    <dbReference type="NCBI Taxonomy" id="1478074"/>
    <lineage>
        <taxon>Bacteria</taxon>
        <taxon>environmental samples</taxon>
    </lineage>
</organism>
<dbReference type="Pfam" id="PF00149">
    <property type="entry name" value="Metallophos"/>
    <property type="match status" value="1"/>
</dbReference>
<accession>A0A0H3UA24</accession>
<dbReference type="EMBL" id="KF540246">
    <property type="protein sequence ID" value="AIF26783.1"/>
    <property type="molecule type" value="Genomic_DNA"/>
</dbReference>
<dbReference type="GO" id="GO:0016787">
    <property type="term" value="F:hydrolase activity"/>
    <property type="evidence" value="ECO:0007669"/>
    <property type="project" value="InterPro"/>
</dbReference>
<sequence length="374" mass="42506">MDRRTFLKGVTVGVTGLGFGLGPSLSAARRNKGYSIVILGDTHYDAEPSDIYHSNYDEKTEWLNRVQREEFRRNGEMWRERCPRLLHRAAGLIDNNTRMAFQMGDLIQGDCGNGEVHRKMLDDVLSRFKSELGGLPLITVVGNHDIRGVDAERVYREYMPERMSQELGRPVTGTCFDFAIQDDAYIFIDFESPDDALIDSILDRTKAARNTFIVSHSPIIPADCNSCRWFFHGGYSDYHTQARRHFLAEFARRNAIVLCGHIHTTDFMDWVSPEGRITQMTMNSVWERPEQSNYILRSQGADQYGTLRAKMKTSANGNPLTDESALFDEYRSGIREYSSSSAAGSYKLNVSDRGVTIDFYAGDSRSLTHTFVIR</sequence>